<evidence type="ECO:0000256" key="1">
    <source>
        <dbReference type="ARBA" id="ARBA00004604"/>
    </source>
</evidence>
<dbReference type="PANTHER" id="PTHR31576:SF2">
    <property type="entry name" value="TATA BOX-BINDING PROTEIN-ASSOCIATED FACTOR RNA POLYMERASE I SUBUNIT B"/>
    <property type="match status" value="1"/>
</dbReference>
<keyword evidence="9" id="KW-0804">Transcription</keyword>
<dbReference type="GeneID" id="131804756"/>
<sequence length="170" mass="19954">MEEEIITNITCTVCGETDFEQREGFYYCRECGTKQEQVRQVEVENDDDAFNETTTTKHTKTLKINVVKAEKPQLTSWECYNYILRGYVEELLSYGAKEELKLMALQVWAAYLRRMEVAFFNKKHADLPRLGVRYLANDAETIYNHAKQRKKRKRSSTKKTIRVLPVAVKK</sequence>
<evidence type="ECO:0000256" key="4">
    <source>
        <dbReference type="ARBA" id="ARBA00022723"/>
    </source>
</evidence>
<name>A0ABM3VDM7_MUSDO</name>
<evidence type="ECO:0000256" key="7">
    <source>
        <dbReference type="ARBA" id="ARBA00023015"/>
    </source>
</evidence>
<evidence type="ECO:0000256" key="8">
    <source>
        <dbReference type="ARBA" id="ARBA00023125"/>
    </source>
</evidence>
<feature type="domain" description="RRN7-type" evidence="12">
    <location>
        <begin position="7"/>
        <end position="35"/>
    </location>
</feature>
<evidence type="ECO:0000256" key="10">
    <source>
        <dbReference type="ARBA" id="ARBA00023242"/>
    </source>
</evidence>
<evidence type="ECO:0000259" key="12">
    <source>
        <dbReference type="Pfam" id="PF11781"/>
    </source>
</evidence>
<evidence type="ECO:0000256" key="3">
    <source>
        <dbReference type="ARBA" id="ARBA00018994"/>
    </source>
</evidence>
<keyword evidence="7" id="KW-0805">Transcription regulation</keyword>
<keyword evidence="6" id="KW-0862">Zinc</keyword>
<dbReference type="Proteomes" id="UP001652621">
    <property type="component" value="Unplaced"/>
</dbReference>
<evidence type="ECO:0000256" key="6">
    <source>
        <dbReference type="ARBA" id="ARBA00022833"/>
    </source>
</evidence>
<organism evidence="13 14">
    <name type="scientific">Musca domestica</name>
    <name type="common">House fly</name>
    <dbReference type="NCBI Taxonomy" id="7370"/>
    <lineage>
        <taxon>Eukaryota</taxon>
        <taxon>Metazoa</taxon>
        <taxon>Ecdysozoa</taxon>
        <taxon>Arthropoda</taxon>
        <taxon>Hexapoda</taxon>
        <taxon>Insecta</taxon>
        <taxon>Pterygota</taxon>
        <taxon>Neoptera</taxon>
        <taxon>Endopterygota</taxon>
        <taxon>Diptera</taxon>
        <taxon>Brachycera</taxon>
        <taxon>Muscomorpha</taxon>
        <taxon>Muscoidea</taxon>
        <taxon>Muscidae</taxon>
        <taxon>Musca</taxon>
    </lineage>
</organism>
<proteinExistence type="inferred from homology"/>
<evidence type="ECO:0000313" key="13">
    <source>
        <dbReference type="Proteomes" id="UP001652621"/>
    </source>
</evidence>
<keyword evidence="4" id="KW-0479">Metal-binding</keyword>
<evidence type="ECO:0000256" key="11">
    <source>
        <dbReference type="ARBA" id="ARBA00032500"/>
    </source>
</evidence>
<evidence type="ECO:0000256" key="5">
    <source>
        <dbReference type="ARBA" id="ARBA00022771"/>
    </source>
</evidence>
<comment type="similarity">
    <text evidence="2">Belongs to the RRN7/TAF1B family.</text>
</comment>
<dbReference type="Pfam" id="PF11781">
    <property type="entry name" value="Zn_ribbon_RRN7"/>
    <property type="match status" value="1"/>
</dbReference>
<dbReference type="PANTHER" id="PTHR31576">
    <property type="entry name" value="TATA BOX-BINDING PROTEIN-ASSOCIATED FACTOR RNA POLYMERASE I SUBUNIT B"/>
    <property type="match status" value="1"/>
</dbReference>
<dbReference type="RefSeq" id="XP_058983900.1">
    <property type="nucleotide sequence ID" value="XM_059127917.1"/>
</dbReference>
<keyword evidence="5" id="KW-0863">Zinc-finger</keyword>
<evidence type="ECO:0000256" key="9">
    <source>
        <dbReference type="ARBA" id="ARBA00023163"/>
    </source>
</evidence>
<keyword evidence="10" id="KW-0539">Nucleus</keyword>
<dbReference type="InterPro" id="IPR033599">
    <property type="entry name" value="TAF1B/Rrn7"/>
</dbReference>
<protein>
    <recommendedName>
        <fullName evidence="3">TATA box-binding protein-associated factor RNA polymerase I subunit B</fullName>
    </recommendedName>
    <alternativeName>
        <fullName evidence="11">TATA box-binding protein-associated factor 1B</fullName>
    </alternativeName>
</protein>
<comment type="subcellular location">
    <subcellularLocation>
        <location evidence="1">Nucleus</location>
        <location evidence="1">Nucleolus</location>
    </subcellularLocation>
</comment>
<keyword evidence="8" id="KW-0238">DNA-binding</keyword>
<evidence type="ECO:0000256" key="2">
    <source>
        <dbReference type="ARBA" id="ARBA00006899"/>
    </source>
</evidence>
<accession>A0ABM3VDM7</accession>
<evidence type="ECO:0000313" key="14">
    <source>
        <dbReference type="RefSeq" id="XP_058983900.1"/>
    </source>
</evidence>
<dbReference type="InterPro" id="IPR021752">
    <property type="entry name" value="TF_Rrn7_Zf"/>
</dbReference>
<gene>
    <name evidence="14" type="primary">LOC131804756</name>
</gene>
<reference evidence="14" key="1">
    <citation type="submission" date="2025-08" db="UniProtKB">
        <authorList>
            <consortium name="RefSeq"/>
        </authorList>
    </citation>
    <scope>IDENTIFICATION</scope>
    <source>
        <strain evidence="14">Aabys</strain>
        <tissue evidence="14">Whole body</tissue>
    </source>
</reference>
<keyword evidence="13" id="KW-1185">Reference proteome</keyword>